<dbReference type="Gene3D" id="2.170.270.10">
    <property type="entry name" value="SET domain"/>
    <property type="match status" value="1"/>
</dbReference>
<dbReference type="InterPro" id="IPR001214">
    <property type="entry name" value="SET_dom"/>
</dbReference>
<reference evidence="6" key="1">
    <citation type="submission" date="2020-05" db="EMBL/GenBank/DDBJ databases">
        <authorList>
            <person name="Chiriac C."/>
            <person name="Salcher M."/>
            <person name="Ghai R."/>
            <person name="Kavagutti S V."/>
        </authorList>
    </citation>
    <scope>NUCLEOTIDE SEQUENCE</scope>
</reference>
<dbReference type="SUPFAM" id="SSF82199">
    <property type="entry name" value="SET domain"/>
    <property type="match status" value="1"/>
</dbReference>
<protein>
    <submittedName>
        <fullName evidence="6">SET domain containing protein</fullName>
    </submittedName>
</protein>
<dbReference type="EMBL" id="LR797318">
    <property type="protein sequence ID" value="CAB4202860.1"/>
    <property type="molecule type" value="Genomic_DNA"/>
</dbReference>
<dbReference type="EMBL" id="LR798406">
    <property type="protein sequence ID" value="CAB5230058.1"/>
    <property type="molecule type" value="Genomic_DNA"/>
</dbReference>
<dbReference type="Pfam" id="PF00856">
    <property type="entry name" value="SET"/>
    <property type="match status" value="1"/>
</dbReference>
<organism evidence="6">
    <name type="scientific">uncultured Caudovirales phage</name>
    <dbReference type="NCBI Taxonomy" id="2100421"/>
    <lineage>
        <taxon>Viruses</taxon>
        <taxon>Duplodnaviria</taxon>
        <taxon>Heunggongvirae</taxon>
        <taxon>Uroviricota</taxon>
        <taxon>Caudoviricetes</taxon>
        <taxon>Peduoviridae</taxon>
        <taxon>Maltschvirus</taxon>
        <taxon>Maltschvirus maltsch</taxon>
    </lineage>
</organism>
<proteinExistence type="predicted"/>
<dbReference type="EMBL" id="LR797424">
    <property type="protein sequence ID" value="CAB4215604.1"/>
    <property type="molecule type" value="Genomic_DNA"/>
</dbReference>
<gene>
    <name evidence="2" type="ORF">UFOVP1022_55</name>
    <name evidence="3" type="ORF">UFOVP1110_43</name>
    <name evidence="4" type="ORF">UFOVP1378_45</name>
    <name evidence="5" type="ORF">UFOVP1474_41</name>
    <name evidence="6" type="ORF">UFOVP1561_29</name>
</gene>
<dbReference type="InterPro" id="IPR046341">
    <property type="entry name" value="SET_dom_sf"/>
</dbReference>
<evidence type="ECO:0000313" key="2">
    <source>
        <dbReference type="EMBL" id="CAB4179261.1"/>
    </source>
</evidence>
<feature type="domain" description="SET" evidence="1">
    <location>
        <begin position="185"/>
        <end position="263"/>
    </location>
</feature>
<dbReference type="CDD" id="cd08161">
    <property type="entry name" value="SET"/>
    <property type="match status" value="1"/>
</dbReference>
<evidence type="ECO:0000313" key="3">
    <source>
        <dbReference type="EMBL" id="CAB4184189.1"/>
    </source>
</evidence>
<evidence type="ECO:0000313" key="5">
    <source>
        <dbReference type="EMBL" id="CAB4215604.1"/>
    </source>
</evidence>
<evidence type="ECO:0000259" key="1">
    <source>
        <dbReference type="PROSITE" id="PS50280"/>
    </source>
</evidence>
<sequence>MNLVNVKSSKQLSVKSQIENLQNELLKMPQSDIVTKHNFRPGLYERTIIIPPWTVLTGAEHKTGYTVRLEKGTIAVNVEDSVKILTAPMEFESKPGAQRVGRVYEEEVIWTDIYKNTDNCQDLEILEERLFVIPECGLQDNRIKKQLKEIQEDYKLFCEEIGLNQKEIDKIVLITSDLMDMPKEYFTEIRLSKIHGKGLFATKEFKMWDVVCPCRIDGKRTPGGRFVNHSNKQNLMPIKIGDNIYAVACKDIYQNEELLLDYRSMVRVNFGITLKGELPCQPEYQAQ</sequence>
<name>A0A6J7XG83_9CAUD</name>
<accession>A0A6J7XG83</accession>
<evidence type="ECO:0000313" key="4">
    <source>
        <dbReference type="EMBL" id="CAB4202860.1"/>
    </source>
</evidence>
<dbReference type="SMART" id="SM00317">
    <property type="entry name" value="SET"/>
    <property type="match status" value="1"/>
</dbReference>
<evidence type="ECO:0000313" key="6">
    <source>
        <dbReference type="EMBL" id="CAB5230058.1"/>
    </source>
</evidence>
<dbReference type="EMBL" id="LR797052">
    <property type="protein sequence ID" value="CAB4184189.1"/>
    <property type="molecule type" value="Genomic_DNA"/>
</dbReference>
<dbReference type="PROSITE" id="PS50280">
    <property type="entry name" value="SET"/>
    <property type="match status" value="1"/>
</dbReference>
<dbReference type="EMBL" id="LR796978">
    <property type="protein sequence ID" value="CAB4179261.1"/>
    <property type="molecule type" value="Genomic_DNA"/>
</dbReference>